<feature type="region of interest" description="Disordered" evidence="10">
    <location>
        <begin position="1"/>
        <end position="39"/>
    </location>
</feature>
<protein>
    <recommendedName>
        <fullName evidence="7 9">tRNA (guanine(26)-N(2))-dimethyltransferase</fullName>
        <ecNumber evidence="7 9">2.1.1.216</ecNumber>
    </recommendedName>
</protein>
<feature type="compositionally biased region" description="Basic and acidic residues" evidence="10">
    <location>
        <begin position="519"/>
        <end position="541"/>
    </location>
</feature>
<comment type="similarity">
    <text evidence="9">Belongs to the class I-like SAM-binding methyltransferase superfamily. Trm1 family.</text>
</comment>
<dbReference type="PROSITE" id="PS51626">
    <property type="entry name" value="SAM_MT_TRM1"/>
    <property type="match status" value="1"/>
</dbReference>
<dbReference type="PANTHER" id="PTHR10631:SF3">
    <property type="entry name" value="TRNA (GUANINE(26)-N(2))-DIMETHYLTRANSFERASE"/>
    <property type="match status" value="1"/>
</dbReference>
<organism evidence="11 12">
    <name type="scientific">Eimeria maxima</name>
    <name type="common">Coccidian parasite</name>
    <dbReference type="NCBI Taxonomy" id="5804"/>
    <lineage>
        <taxon>Eukaryota</taxon>
        <taxon>Sar</taxon>
        <taxon>Alveolata</taxon>
        <taxon>Apicomplexa</taxon>
        <taxon>Conoidasida</taxon>
        <taxon>Coccidia</taxon>
        <taxon>Eucoccidiorida</taxon>
        <taxon>Eimeriorina</taxon>
        <taxon>Eimeriidae</taxon>
        <taxon>Eimeria</taxon>
    </lineage>
</organism>
<keyword evidence="5 9" id="KW-0819">tRNA processing</keyword>
<sequence>MVNSVGSGGVGIVSGSSMGSDPGSMGSDPGSIQPIPSIPSSIPSIQPIHEGQVYVHPNKEEEVFYNPAQVFNRDLSILVIKAFAAKQKQLAKQRFAATAARCKAEGKEEPQPLEFVGFNVLEALAATGLRSLRYVKELKETIRCAVANDLDPAAAAAAAANAKLNGVPPHRFFTLVTDKKETIVSPVSYSIPYWYDIIDIDPYGSCCPFIYSSIQLIRNGGLLCITSTDTSTLVGNSAETSYYKYGGATPKVSPHHEVAVRIVLHAIAQAAAKQRKAVQPLLCLSVDFYVRLFVRIVESAEQCKYLQQKEGIVFHCPSCEAFVVAPLGTSVIKPAQRKGGKAKPSKAPQQQQQEKEQQQEQQQEQQEEEEESSSSSRVWGDGPPTESGREFVDLCLKELETAKETLPGLTMNDRIRGMAALRRLGYKTSHFHRDPQAIKTDAPAAVVYDVLRTHAIQHPPNNIDKFPVLNKPIQTKGIDLSPPSSDEIRETKGQNNKHVPRWLPNPTPYWGPKSRAGKRRVEAADKEGDSGEKKRQKEVTHAESSSAAVVGETPCGDTTKGENPLL</sequence>
<evidence type="ECO:0000256" key="2">
    <source>
        <dbReference type="ARBA" id="ARBA00022603"/>
    </source>
</evidence>
<feature type="compositionally biased region" description="Gly residues" evidence="10">
    <location>
        <begin position="1"/>
        <end position="12"/>
    </location>
</feature>
<dbReference type="GO" id="GO:0160104">
    <property type="term" value="F:tRNA (guanine(26)-N2)-dimethyltransferase activity"/>
    <property type="evidence" value="ECO:0007669"/>
    <property type="project" value="UniProtKB-UniRule"/>
</dbReference>
<evidence type="ECO:0000256" key="6">
    <source>
        <dbReference type="ARBA" id="ARBA00022884"/>
    </source>
</evidence>
<keyword evidence="12" id="KW-1185">Reference proteome</keyword>
<dbReference type="GO" id="GO:0000049">
    <property type="term" value="F:tRNA binding"/>
    <property type="evidence" value="ECO:0007669"/>
    <property type="project" value="UniProtKB-UniRule"/>
</dbReference>
<keyword evidence="2 9" id="KW-0489">Methyltransferase</keyword>
<dbReference type="OrthoDB" id="6349953at2759"/>
<evidence type="ECO:0000256" key="5">
    <source>
        <dbReference type="ARBA" id="ARBA00022694"/>
    </source>
</evidence>
<comment type="catalytic activity">
    <reaction evidence="8 9">
        <text>guanosine(26) in tRNA + 2 S-adenosyl-L-methionine = N(2)-dimethylguanosine(26) in tRNA + 2 S-adenosyl-L-homocysteine + 2 H(+)</text>
        <dbReference type="Rhea" id="RHEA:43140"/>
        <dbReference type="Rhea" id="RHEA-COMP:10359"/>
        <dbReference type="Rhea" id="RHEA-COMP:10360"/>
        <dbReference type="ChEBI" id="CHEBI:15378"/>
        <dbReference type="ChEBI" id="CHEBI:57856"/>
        <dbReference type="ChEBI" id="CHEBI:59789"/>
        <dbReference type="ChEBI" id="CHEBI:74269"/>
        <dbReference type="ChEBI" id="CHEBI:74513"/>
        <dbReference type="EC" id="2.1.1.216"/>
    </reaction>
</comment>
<reference evidence="11" key="1">
    <citation type="submission" date="2013-10" db="EMBL/GenBank/DDBJ databases">
        <title>Genomic analysis of the causative agents of coccidiosis in chickens.</title>
        <authorList>
            <person name="Reid A.J."/>
            <person name="Blake D."/>
            <person name="Billington K."/>
            <person name="Browne H."/>
            <person name="Dunn M."/>
            <person name="Hung S."/>
            <person name="Kawahara F."/>
            <person name="Miranda-Saavedra D."/>
            <person name="Mourier T."/>
            <person name="Nagra H."/>
            <person name="Otto T.D."/>
            <person name="Rawlings N."/>
            <person name="Sanchez A."/>
            <person name="Sanders M."/>
            <person name="Subramaniam C."/>
            <person name="Tay Y."/>
            <person name="Dear P."/>
            <person name="Doerig C."/>
            <person name="Gruber A."/>
            <person name="Parkinson J."/>
            <person name="Shirley M."/>
            <person name="Wan K.L."/>
            <person name="Berriman M."/>
            <person name="Tomley F."/>
            <person name="Pain A."/>
        </authorList>
    </citation>
    <scope>NUCLEOTIDE SEQUENCE [LARGE SCALE GENOMIC DNA]</scope>
    <source>
        <strain evidence="11">Weybridge</strain>
    </source>
</reference>
<dbReference type="SUPFAM" id="SSF53335">
    <property type="entry name" value="S-adenosyl-L-methionine-dependent methyltransferases"/>
    <property type="match status" value="1"/>
</dbReference>
<dbReference type="RefSeq" id="XP_013332830.1">
    <property type="nucleotide sequence ID" value="XM_013477376.1"/>
</dbReference>
<evidence type="ECO:0000256" key="10">
    <source>
        <dbReference type="SAM" id="MobiDB-lite"/>
    </source>
</evidence>
<name>U6M3B4_EIMMA</name>
<dbReference type="Pfam" id="PF02005">
    <property type="entry name" value="TRM"/>
    <property type="match status" value="1"/>
</dbReference>
<evidence type="ECO:0000256" key="8">
    <source>
        <dbReference type="ARBA" id="ARBA00051897"/>
    </source>
</evidence>
<feature type="compositionally biased region" description="Low complexity" evidence="10">
    <location>
        <begin position="13"/>
        <end position="39"/>
    </location>
</feature>
<dbReference type="Proteomes" id="UP000030763">
    <property type="component" value="Unassembled WGS sequence"/>
</dbReference>
<dbReference type="PANTHER" id="PTHR10631">
    <property type="entry name" value="N 2 ,N 2 -DIMETHYLGUANOSINE TRNA METHYLTRANSFERASE"/>
    <property type="match status" value="1"/>
</dbReference>
<keyword evidence="3 9" id="KW-0808">Transferase</keyword>
<dbReference type="OMA" id="PNPTPYW"/>
<evidence type="ECO:0000313" key="11">
    <source>
        <dbReference type="EMBL" id="CDJ56180.1"/>
    </source>
</evidence>
<reference evidence="11" key="2">
    <citation type="submission" date="2013-10" db="EMBL/GenBank/DDBJ databases">
        <authorList>
            <person name="Aslett M."/>
        </authorList>
    </citation>
    <scope>NUCLEOTIDE SEQUENCE [LARGE SCALE GENOMIC DNA]</scope>
    <source>
        <strain evidence="11">Weybridge</strain>
    </source>
</reference>
<dbReference type="GO" id="GO:0002940">
    <property type="term" value="P:tRNA N2-guanine methylation"/>
    <property type="evidence" value="ECO:0007669"/>
    <property type="project" value="TreeGrafter"/>
</dbReference>
<dbReference type="InterPro" id="IPR029063">
    <property type="entry name" value="SAM-dependent_MTases_sf"/>
</dbReference>
<dbReference type="EMBL" id="HG718821">
    <property type="protein sequence ID" value="CDJ56180.1"/>
    <property type="molecule type" value="Genomic_DNA"/>
</dbReference>
<dbReference type="AlphaFoldDB" id="U6M3B4"/>
<evidence type="ECO:0000256" key="3">
    <source>
        <dbReference type="ARBA" id="ARBA00022679"/>
    </source>
</evidence>
<evidence type="ECO:0000256" key="4">
    <source>
        <dbReference type="ARBA" id="ARBA00022691"/>
    </source>
</evidence>
<proteinExistence type="inferred from homology"/>
<dbReference type="VEuPathDB" id="ToxoDB:EMWEY_00015300"/>
<evidence type="ECO:0000313" key="12">
    <source>
        <dbReference type="Proteomes" id="UP000030763"/>
    </source>
</evidence>
<evidence type="ECO:0000256" key="1">
    <source>
        <dbReference type="ARBA" id="ARBA00022555"/>
    </source>
</evidence>
<accession>U6M3B4</accession>
<dbReference type="EC" id="2.1.1.216" evidence="7 9"/>
<feature type="region of interest" description="Disordered" evidence="10">
    <location>
        <begin position="335"/>
        <end position="386"/>
    </location>
</feature>
<keyword evidence="1 9" id="KW-0820">tRNA-binding</keyword>
<evidence type="ECO:0000256" key="7">
    <source>
        <dbReference type="ARBA" id="ARBA00039099"/>
    </source>
</evidence>
<dbReference type="InterPro" id="IPR002905">
    <property type="entry name" value="Trm1"/>
</dbReference>
<dbReference type="Gene3D" id="3.40.50.150">
    <property type="entry name" value="Vaccinia Virus protein VP39"/>
    <property type="match status" value="1"/>
</dbReference>
<evidence type="ECO:0000256" key="9">
    <source>
        <dbReference type="PROSITE-ProRule" id="PRU00958"/>
    </source>
</evidence>
<feature type="compositionally biased region" description="Basic residues" evidence="10">
    <location>
        <begin position="335"/>
        <end position="344"/>
    </location>
</feature>
<keyword evidence="6 9" id="KW-0694">RNA-binding</keyword>
<dbReference type="GO" id="GO:0005634">
    <property type="term" value="C:nucleus"/>
    <property type="evidence" value="ECO:0007669"/>
    <property type="project" value="TreeGrafter"/>
</dbReference>
<gene>
    <name evidence="11" type="ORF">EMWEY_00015300</name>
</gene>
<keyword evidence="4 9" id="KW-0949">S-adenosyl-L-methionine</keyword>
<dbReference type="GeneID" id="25335516"/>
<feature type="region of interest" description="Disordered" evidence="10">
    <location>
        <begin position="476"/>
        <end position="566"/>
    </location>
</feature>